<dbReference type="EMBL" id="BSUM01000001">
    <property type="protein sequence ID" value="GMA32212.1"/>
    <property type="molecule type" value="Genomic_DNA"/>
</dbReference>
<dbReference type="Gene3D" id="3.90.550.10">
    <property type="entry name" value="Spore Coat Polysaccharide Biosynthesis Protein SpsA, Chain A"/>
    <property type="match status" value="1"/>
</dbReference>
<dbReference type="PANTHER" id="PTHR36836:SF1">
    <property type="entry name" value="COLANIC ACID BIOSYNTHESIS PROTEIN WCAK"/>
    <property type="match status" value="1"/>
</dbReference>
<evidence type="ECO:0000313" key="3">
    <source>
        <dbReference type="EMBL" id="GMA32212.1"/>
    </source>
</evidence>
<evidence type="ECO:0008006" key="5">
    <source>
        <dbReference type="Google" id="ProtNLM"/>
    </source>
</evidence>
<dbReference type="Pfam" id="PF00535">
    <property type="entry name" value="Glycos_transf_2"/>
    <property type="match status" value="1"/>
</dbReference>
<evidence type="ECO:0000313" key="4">
    <source>
        <dbReference type="Proteomes" id="UP001157161"/>
    </source>
</evidence>
<dbReference type="InterPro" id="IPR001173">
    <property type="entry name" value="Glyco_trans_2-like"/>
</dbReference>
<feature type="domain" description="Glycosyltransferase 2-like" evidence="1">
    <location>
        <begin position="442"/>
        <end position="567"/>
    </location>
</feature>
<feature type="domain" description="Polysaccharide pyruvyl transferase" evidence="2">
    <location>
        <begin position="16"/>
        <end position="330"/>
    </location>
</feature>
<name>A0AA37XFQ5_9MICO</name>
<organism evidence="3 4">
    <name type="scientific">Litorihabitans aurantiacus</name>
    <dbReference type="NCBI Taxonomy" id="1930061"/>
    <lineage>
        <taxon>Bacteria</taxon>
        <taxon>Bacillati</taxon>
        <taxon>Actinomycetota</taxon>
        <taxon>Actinomycetes</taxon>
        <taxon>Micrococcales</taxon>
        <taxon>Beutenbergiaceae</taxon>
        <taxon>Litorihabitans</taxon>
    </lineage>
</organism>
<dbReference type="InterPro" id="IPR029044">
    <property type="entry name" value="Nucleotide-diphossugar_trans"/>
</dbReference>
<dbReference type="SUPFAM" id="SSF53448">
    <property type="entry name" value="Nucleotide-diphospho-sugar transferases"/>
    <property type="match status" value="1"/>
</dbReference>
<keyword evidence="4" id="KW-1185">Reference proteome</keyword>
<proteinExistence type="predicted"/>
<dbReference type="Proteomes" id="UP001157161">
    <property type="component" value="Unassembled WGS sequence"/>
</dbReference>
<sequence length="773" mass="83346">MRVAVLGDVGQRVYHVGDEAMTHAVVHALSTRSHTPVLLTRDLEDTRARFGPDVEARPTLEFPWAPADRERYLDEIHDLLAGDSSALPRSDQIHAFRDALASCDALVIAGGGNMNSRYGWLLHERLAALAVARSLGLPAVVTGQTVGPALSRADVAALRAGLEGVLAVGAREDATHALLTRLVPGAPVHRVLDDASFLADVPVPGSVEAATQDPPSSAGAVVVTIAAGSLGVDDAALPRVVAALDVLAASVGAPVHLVPHMAVPGTRGGDVEIHDRIAAALRAPAVSLPIEHALVAARRAREAAVVVTTRYHPAVFACEAGVPVLGIAPDEFSRVRLEGALERWGVRGAVVDLEDVETDADLLRVRLLALAERRSEVSAALAAAREGARGAAEATWDAFVAVLAAGASDDATAPFPELPEPGPVQMVAAEGAGAEERPPAVSIVVRTKDRPTMLARALDDIAAQTFARAEVIVVNDAGDREAVDDVVASAVGLEGRLRVLHRSVSTGMEAASNAGLELASAELVAIHDDDDTWHEAFLARTVRHLRDHPDELAVAVRTCIVWETTRSQEECARIEDGSGDELDEEPAGPLREVGREIFEPDLRLVTVHDLMRYNRMVPISMLLRRSALERVGNFDSSLHVVGDWEFNLRLAAIAPVTVLHEEPLAFWHQRRDATGSLANSVIASADAHRDVDLRLRDEKLRRHIEEHGDGDLMYLTRFMHERYEELTGRLVHLERQLDEIAHATRDAGVVGLARRKYWGARTRLTDRLRRRRV</sequence>
<dbReference type="AlphaFoldDB" id="A0AA37XFQ5"/>
<dbReference type="Pfam" id="PF04230">
    <property type="entry name" value="PS_pyruv_trans"/>
    <property type="match status" value="1"/>
</dbReference>
<evidence type="ECO:0000259" key="1">
    <source>
        <dbReference type="Pfam" id="PF00535"/>
    </source>
</evidence>
<protein>
    <recommendedName>
        <fullName evidence="5">Glycosyltransferase</fullName>
    </recommendedName>
</protein>
<reference evidence="3" key="2">
    <citation type="submission" date="2023-02" db="EMBL/GenBank/DDBJ databases">
        <authorList>
            <person name="Sun Q."/>
            <person name="Mori K."/>
        </authorList>
    </citation>
    <scope>NUCLEOTIDE SEQUENCE</scope>
    <source>
        <strain evidence="3">NBRC 112290</strain>
    </source>
</reference>
<gene>
    <name evidence="3" type="ORF">GCM10025875_22040</name>
</gene>
<dbReference type="RefSeq" id="WP_284250915.1">
    <property type="nucleotide sequence ID" value="NZ_BSUM01000001.1"/>
</dbReference>
<dbReference type="PANTHER" id="PTHR36836">
    <property type="entry name" value="COLANIC ACID BIOSYNTHESIS PROTEIN WCAK"/>
    <property type="match status" value="1"/>
</dbReference>
<accession>A0AA37XFQ5</accession>
<evidence type="ECO:0000259" key="2">
    <source>
        <dbReference type="Pfam" id="PF04230"/>
    </source>
</evidence>
<dbReference type="InterPro" id="IPR007345">
    <property type="entry name" value="Polysacch_pyruvyl_Trfase"/>
</dbReference>
<comment type="caution">
    <text evidence="3">The sequence shown here is derived from an EMBL/GenBank/DDBJ whole genome shotgun (WGS) entry which is preliminary data.</text>
</comment>
<reference evidence="3" key="1">
    <citation type="journal article" date="2014" name="Int. J. Syst. Evol. Microbiol.">
        <title>Complete genome sequence of Corynebacterium casei LMG S-19264T (=DSM 44701T), isolated from a smear-ripened cheese.</title>
        <authorList>
            <consortium name="US DOE Joint Genome Institute (JGI-PGF)"/>
            <person name="Walter F."/>
            <person name="Albersmeier A."/>
            <person name="Kalinowski J."/>
            <person name="Ruckert C."/>
        </authorList>
    </citation>
    <scope>NUCLEOTIDE SEQUENCE</scope>
    <source>
        <strain evidence="3">NBRC 112290</strain>
    </source>
</reference>